<gene>
    <name evidence="1" type="ORF">GOB93_09205</name>
</gene>
<dbReference type="Proteomes" id="UP000635278">
    <property type="component" value="Unassembled WGS sequence"/>
</dbReference>
<dbReference type="RefSeq" id="WP_173583210.1">
    <property type="nucleotide sequence ID" value="NZ_WOTB01000010.1"/>
</dbReference>
<evidence type="ECO:0000313" key="2">
    <source>
        <dbReference type="Proteomes" id="UP000635278"/>
    </source>
</evidence>
<keyword evidence="2" id="KW-1185">Reference proteome</keyword>
<name>A0ABX0JS86_9PROT</name>
<dbReference type="EMBL" id="WOTB01000010">
    <property type="protein sequence ID" value="NHN84815.1"/>
    <property type="molecule type" value="Genomic_DNA"/>
</dbReference>
<protein>
    <recommendedName>
        <fullName evidence="3">Transposase</fullName>
    </recommendedName>
</protein>
<comment type="caution">
    <text evidence="1">The sequence shown here is derived from an EMBL/GenBank/DDBJ whole genome shotgun (WGS) entry which is preliminary data.</text>
</comment>
<reference evidence="1 2" key="1">
    <citation type="journal article" date="2020" name="Int. J. Syst. Evol. Microbiol.">
        <title>Novel acetic acid bacteria from cider fermentations: Acetobacter conturbans sp. nov. and Acetobacter fallax sp. nov.</title>
        <authorList>
            <person name="Sombolestani A.S."/>
            <person name="Cleenwerck I."/>
            <person name="Cnockaert M."/>
            <person name="Borremans W."/>
            <person name="Wieme A.D."/>
            <person name="De Vuyst L."/>
            <person name="Vandamme P."/>
        </authorList>
    </citation>
    <scope>NUCLEOTIDE SEQUENCE [LARGE SCALE GENOMIC DNA]</scope>
    <source>
        <strain evidence="1 2">LMG 30640</strain>
    </source>
</reference>
<sequence>MTVRALCEAVKNTVSGVLSGAKDWLARTIWVRAVEMWFLAENADGLKGGVGRAGPDFWGLYRPM</sequence>
<evidence type="ECO:0008006" key="3">
    <source>
        <dbReference type="Google" id="ProtNLM"/>
    </source>
</evidence>
<proteinExistence type="predicted"/>
<evidence type="ECO:0000313" key="1">
    <source>
        <dbReference type="EMBL" id="NHN84815.1"/>
    </source>
</evidence>
<organism evidence="1 2">
    <name type="scientific">Acetobacter musti</name>
    <dbReference type="NCBI Taxonomy" id="864732"/>
    <lineage>
        <taxon>Bacteria</taxon>
        <taxon>Pseudomonadati</taxon>
        <taxon>Pseudomonadota</taxon>
        <taxon>Alphaproteobacteria</taxon>
        <taxon>Acetobacterales</taxon>
        <taxon>Acetobacteraceae</taxon>
        <taxon>Acetobacter</taxon>
    </lineage>
</organism>
<accession>A0ABX0JS86</accession>